<sequence length="213" mass="22056">MSTGDQSDFVRRLRGLLPRGWFPDPVATGSTEQAPVLVGILSGFGSALAGAWTLLQQVRSSTRLSTSTGSVLDLAANDLFGVGQFPRTSGEADASYLARIEAALIAKKNTRSALSAALTAAGATQSQIIECWNAADCGALLPAGATRGLGGYGASALRYSGRPGQFFLETAVTADVLPIVRKSVVQTKAAGVVAWIRNIDPTVLKSDFGGDIL</sequence>
<dbReference type="EMBL" id="CP043043">
    <property type="protein sequence ID" value="QEH97271.1"/>
    <property type="molecule type" value="Genomic_DNA"/>
</dbReference>
<keyword evidence="1" id="KW-1133">Transmembrane helix</keyword>
<keyword evidence="1" id="KW-0812">Transmembrane</keyword>
<dbReference type="RefSeq" id="WP_148620928.1">
    <property type="nucleotide sequence ID" value="NZ_CP043043.1"/>
</dbReference>
<accession>A0AAP9ETU4</accession>
<name>A0AAP9ETU4_GLUTH</name>
<dbReference type="Proteomes" id="UP000323560">
    <property type="component" value="Chromosome"/>
</dbReference>
<dbReference type="InterPro" id="IPR016884">
    <property type="entry name" value="UCP028438"/>
</dbReference>
<protein>
    <submittedName>
        <fullName evidence="2">Uncharacterized protein</fullName>
    </submittedName>
</protein>
<dbReference type="PIRSF" id="PIRSF028438">
    <property type="entry name" value="UCP028438"/>
    <property type="match status" value="1"/>
</dbReference>
<dbReference type="KEGG" id="gti:FXF46_14200"/>
<gene>
    <name evidence="2" type="ORF">FXF46_14200</name>
</gene>
<evidence type="ECO:0000313" key="3">
    <source>
        <dbReference type="Proteomes" id="UP000323560"/>
    </source>
</evidence>
<evidence type="ECO:0000313" key="2">
    <source>
        <dbReference type="EMBL" id="QEH97271.1"/>
    </source>
</evidence>
<reference evidence="2 3" key="1">
    <citation type="submission" date="2019-08" db="EMBL/GenBank/DDBJ databases">
        <title>Gluconobacter frateurii HD924 genome.</title>
        <authorList>
            <person name="Liu Y."/>
            <person name="Zhang P."/>
        </authorList>
    </citation>
    <scope>NUCLEOTIDE SEQUENCE [LARGE SCALE GENOMIC DNA]</scope>
    <source>
        <strain evidence="2 3">HD924</strain>
    </source>
</reference>
<keyword evidence="1" id="KW-0472">Membrane</keyword>
<dbReference type="AlphaFoldDB" id="A0AAP9ETU4"/>
<feature type="transmembrane region" description="Helical" evidence="1">
    <location>
        <begin position="34"/>
        <end position="55"/>
    </location>
</feature>
<organism evidence="2 3">
    <name type="scientific">Gluconobacter thailandicus</name>
    <dbReference type="NCBI Taxonomy" id="257438"/>
    <lineage>
        <taxon>Bacteria</taxon>
        <taxon>Pseudomonadati</taxon>
        <taxon>Pseudomonadota</taxon>
        <taxon>Alphaproteobacteria</taxon>
        <taxon>Acetobacterales</taxon>
        <taxon>Acetobacteraceae</taxon>
        <taxon>Gluconobacter</taxon>
    </lineage>
</organism>
<evidence type="ECO:0000256" key="1">
    <source>
        <dbReference type="SAM" id="Phobius"/>
    </source>
</evidence>
<proteinExistence type="predicted"/>